<accession>A0AAV7XVC1</accession>
<evidence type="ECO:0000313" key="2">
    <source>
        <dbReference type="Proteomes" id="UP001075354"/>
    </source>
</evidence>
<organism evidence="1 2">
    <name type="scientific">Megalurothrips usitatus</name>
    <name type="common">bean blossom thrips</name>
    <dbReference type="NCBI Taxonomy" id="439358"/>
    <lineage>
        <taxon>Eukaryota</taxon>
        <taxon>Metazoa</taxon>
        <taxon>Ecdysozoa</taxon>
        <taxon>Arthropoda</taxon>
        <taxon>Hexapoda</taxon>
        <taxon>Insecta</taxon>
        <taxon>Pterygota</taxon>
        <taxon>Neoptera</taxon>
        <taxon>Paraneoptera</taxon>
        <taxon>Thysanoptera</taxon>
        <taxon>Terebrantia</taxon>
        <taxon>Thripoidea</taxon>
        <taxon>Thripidae</taxon>
        <taxon>Megalurothrips</taxon>
    </lineage>
</organism>
<dbReference type="AlphaFoldDB" id="A0AAV7XVC1"/>
<dbReference type="Proteomes" id="UP001075354">
    <property type="component" value="Chromosome 2"/>
</dbReference>
<protein>
    <submittedName>
        <fullName evidence="1">Uncharacterized protein</fullName>
    </submittedName>
</protein>
<reference evidence="1" key="1">
    <citation type="submission" date="2022-12" db="EMBL/GenBank/DDBJ databases">
        <title>Chromosome-level genome assembly of the bean flower thrips Megalurothrips usitatus.</title>
        <authorList>
            <person name="Ma L."/>
            <person name="Liu Q."/>
            <person name="Li H."/>
            <person name="Cai W."/>
        </authorList>
    </citation>
    <scope>NUCLEOTIDE SEQUENCE</scope>
    <source>
        <strain evidence="1">Cailab_2022a</strain>
    </source>
</reference>
<evidence type="ECO:0000313" key="1">
    <source>
        <dbReference type="EMBL" id="KAJ1530498.1"/>
    </source>
</evidence>
<dbReference type="EMBL" id="JAPTSV010000002">
    <property type="protein sequence ID" value="KAJ1530498.1"/>
    <property type="molecule type" value="Genomic_DNA"/>
</dbReference>
<name>A0AAV7XVC1_9NEOP</name>
<comment type="caution">
    <text evidence="1">The sequence shown here is derived from an EMBL/GenBank/DDBJ whole genome shotgun (WGS) entry which is preliminary data.</text>
</comment>
<sequence>MAAMWCRTAVAEMHRLETRNQGPNNHVASLTAIPFVVCVCEPGAEPSRHFGSAVDYGNFPGGGMKDLEISAPGLDAADAACLDVSVDVHSLQEAGGAGSAGSSSPEPYTNGVSGVGATNGDVRLVIEPPEPGLTKVNAKATVRKVPGARCHHHRGSVAVWVGWLTGGRRSWVRVWLALQNFSCVCA</sequence>
<proteinExistence type="predicted"/>
<gene>
    <name evidence="1" type="ORF">ONE63_005396</name>
</gene>
<keyword evidence="2" id="KW-1185">Reference proteome</keyword>